<protein>
    <submittedName>
        <fullName evidence="1">Uncharacterized protein</fullName>
    </submittedName>
</protein>
<dbReference type="EMBL" id="KN833884">
    <property type="protein sequence ID" value="KIK15597.1"/>
    <property type="molecule type" value="Genomic_DNA"/>
</dbReference>
<gene>
    <name evidence="1" type="ORF">PISMIDRAFT_114897</name>
</gene>
<dbReference type="AlphaFoldDB" id="A0A0C9YZU2"/>
<evidence type="ECO:0000313" key="2">
    <source>
        <dbReference type="Proteomes" id="UP000054018"/>
    </source>
</evidence>
<sequence>IRSILMTFKKHGVAKNETLCREEVEVAYDNLTCLIDQVWSDDYHGSKLDKMLRDWAKAGM</sequence>
<feature type="non-terminal residue" evidence="1">
    <location>
        <position position="1"/>
    </location>
</feature>
<proteinExistence type="predicted"/>
<keyword evidence="2" id="KW-1185">Reference proteome</keyword>
<reference evidence="2" key="2">
    <citation type="submission" date="2015-01" db="EMBL/GenBank/DDBJ databases">
        <title>Evolutionary Origins and Diversification of the Mycorrhizal Mutualists.</title>
        <authorList>
            <consortium name="DOE Joint Genome Institute"/>
            <consortium name="Mycorrhizal Genomics Consortium"/>
            <person name="Kohler A."/>
            <person name="Kuo A."/>
            <person name="Nagy L.G."/>
            <person name="Floudas D."/>
            <person name="Copeland A."/>
            <person name="Barry K.W."/>
            <person name="Cichocki N."/>
            <person name="Veneault-Fourrey C."/>
            <person name="LaButti K."/>
            <person name="Lindquist E.A."/>
            <person name="Lipzen A."/>
            <person name="Lundell T."/>
            <person name="Morin E."/>
            <person name="Murat C."/>
            <person name="Riley R."/>
            <person name="Ohm R."/>
            <person name="Sun H."/>
            <person name="Tunlid A."/>
            <person name="Henrissat B."/>
            <person name="Grigoriev I.V."/>
            <person name="Hibbett D.S."/>
            <person name="Martin F."/>
        </authorList>
    </citation>
    <scope>NUCLEOTIDE SEQUENCE [LARGE SCALE GENOMIC DNA]</scope>
    <source>
        <strain evidence="2">441</strain>
    </source>
</reference>
<accession>A0A0C9YZU2</accession>
<name>A0A0C9YZU2_9AGAM</name>
<dbReference type="Proteomes" id="UP000054018">
    <property type="component" value="Unassembled WGS sequence"/>
</dbReference>
<organism evidence="1 2">
    <name type="scientific">Pisolithus microcarpus 441</name>
    <dbReference type="NCBI Taxonomy" id="765257"/>
    <lineage>
        <taxon>Eukaryota</taxon>
        <taxon>Fungi</taxon>
        <taxon>Dikarya</taxon>
        <taxon>Basidiomycota</taxon>
        <taxon>Agaricomycotina</taxon>
        <taxon>Agaricomycetes</taxon>
        <taxon>Agaricomycetidae</taxon>
        <taxon>Boletales</taxon>
        <taxon>Sclerodermatineae</taxon>
        <taxon>Pisolithaceae</taxon>
        <taxon>Pisolithus</taxon>
    </lineage>
</organism>
<dbReference type="OrthoDB" id="2679038at2759"/>
<dbReference type="HOGENOM" id="CLU_2948232_0_0_1"/>
<evidence type="ECO:0000313" key="1">
    <source>
        <dbReference type="EMBL" id="KIK15597.1"/>
    </source>
</evidence>
<reference evidence="1 2" key="1">
    <citation type="submission" date="2014-04" db="EMBL/GenBank/DDBJ databases">
        <authorList>
            <consortium name="DOE Joint Genome Institute"/>
            <person name="Kuo A."/>
            <person name="Kohler A."/>
            <person name="Costa M.D."/>
            <person name="Nagy L.G."/>
            <person name="Floudas D."/>
            <person name="Copeland A."/>
            <person name="Barry K.W."/>
            <person name="Cichocki N."/>
            <person name="Veneault-Fourrey C."/>
            <person name="LaButti K."/>
            <person name="Lindquist E.A."/>
            <person name="Lipzen A."/>
            <person name="Lundell T."/>
            <person name="Morin E."/>
            <person name="Murat C."/>
            <person name="Sun H."/>
            <person name="Tunlid A."/>
            <person name="Henrissat B."/>
            <person name="Grigoriev I.V."/>
            <person name="Hibbett D.S."/>
            <person name="Martin F."/>
            <person name="Nordberg H.P."/>
            <person name="Cantor M.N."/>
            <person name="Hua S.X."/>
        </authorList>
    </citation>
    <scope>NUCLEOTIDE SEQUENCE [LARGE SCALE GENOMIC DNA]</scope>
    <source>
        <strain evidence="1 2">441</strain>
    </source>
</reference>